<dbReference type="STRING" id="1216006.VA7868_01904"/>
<organism evidence="1 2">
    <name type="scientific">Vibrio aerogenes CECT 7868</name>
    <dbReference type="NCBI Taxonomy" id="1216006"/>
    <lineage>
        <taxon>Bacteria</taxon>
        <taxon>Pseudomonadati</taxon>
        <taxon>Pseudomonadota</taxon>
        <taxon>Gammaproteobacteria</taxon>
        <taxon>Vibrionales</taxon>
        <taxon>Vibrionaceae</taxon>
        <taxon>Vibrio</taxon>
    </lineage>
</organism>
<evidence type="ECO:0000313" key="1">
    <source>
        <dbReference type="EMBL" id="SHI14225.1"/>
    </source>
</evidence>
<dbReference type="EMBL" id="FQXZ01000016">
    <property type="protein sequence ID" value="SHI14225.1"/>
    <property type="molecule type" value="Genomic_DNA"/>
</dbReference>
<accession>A0A1M5YQ77</accession>
<dbReference type="Proteomes" id="UP000184608">
    <property type="component" value="Unassembled WGS sequence"/>
</dbReference>
<reference evidence="1 2" key="1">
    <citation type="submission" date="2016-11" db="EMBL/GenBank/DDBJ databases">
        <authorList>
            <person name="Jaros S."/>
            <person name="Januszkiewicz K."/>
            <person name="Wedrychowicz H."/>
        </authorList>
    </citation>
    <scope>NUCLEOTIDE SEQUENCE [LARGE SCALE GENOMIC DNA]</scope>
    <source>
        <strain evidence="1 2">CECT 7868</strain>
    </source>
</reference>
<dbReference type="OrthoDB" id="5895555at2"/>
<dbReference type="AlphaFoldDB" id="A0A1M5YQ77"/>
<dbReference type="RefSeq" id="WP_073603611.1">
    <property type="nucleotide sequence ID" value="NZ_FQXZ01000016.1"/>
</dbReference>
<dbReference type="Pfam" id="PF19703">
    <property type="entry name" value="DUF6201"/>
    <property type="match status" value="1"/>
</dbReference>
<gene>
    <name evidence="1" type="ORF">VA7868_01904</name>
</gene>
<proteinExistence type="predicted"/>
<sequence length="170" mass="19998">MTIFKRLIKTIGGLLLLTFISWWLVLSPVSFPSENDAYYIYSKDKKWKVGVYWVSPTSPAGLYQFLMNKRYIVLYDANGHYIGQSTPFCFMTFDESNILFPSITDDHNLWFIPETCDYTIQVRKPAWWSQIIHQTNRIFHVKPPKGLELHEYGQITTKARKRFPIHTLAV</sequence>
<protein>
    <submittedName>
        <fullName evidence="1">Uncharacterized protein</fullName>
    </submittedName>
</protein>
<keyword evidence="2" id="KW-1185">Reference proteome</keyword>
<evidence type="ECO:0000313" key="2">
    <source>
        <dbReference type="Proteomes" id="UP000184608"/>
    </source>
</evidence>
<dbReference type="InterPro" id="IPR045681">
    <property type="entry name" value="DUF6201"/>
</dbReference>
<name>A0A1M5YQ77_9VIBR</name>